<organism evidence="3 4">
    <name type="scientific">Candidatus Edwardsbacteria bacterium GWF2_54_11</name>
    <dbReference type="NCBI Taxonomy" id="1817851"/>
    <lineage>
        <taxon>Bacteria</taxon>
        <taxon>Candidatus Edwardsiibacteriota</taxon>
    </lineage>
</organism>
<dbReference type="EMBL" id="MFFM01000042">
    <property type="protein sequence ID" value="OGF09299.1"/>
    <property type="molecule type" value="Genomic_DNA"/>
</dbReference>
<evidence type="ECO:0000256" key="1">
    <source>
        <dbReference type="ARBA" id="ARBA00023002"/>
    </source>
</evidence>
<name>A0A1F5R4I2_9BACT</name>
<evidence type="ECO:0000259" key="2">
    <source>
        <dbReference type="Pfam" id="PF01058"/>
    </source>
</evidence>
<keyword evidence="1" id="KW-0560">Oxidoreductase</keyword>
<dbReference type="Proteomes" id="UP000177230">
    <property type="component" value="Unassembled WGS sequence"/>
</dbReference>
<sequence length="323" mass="34959">MAKLKLGIYWAATCGGCDVSVLDTHERLLKIVEAADIYFWPIAMDFKYKDVEAMEDGFLDVCLFNGAIRNSENEHLAKLLRKKSKVMVAYGACAAFGGIPALANFTTREKILEKAYQTTVSTDNPQGVYPQPSTQMPEGEITIPVFYNNVYKLSDIVAVEYTIPGCPPPADLLMIAVEAIVTGKLPPAGSTIAGEKTLCDECPLEKSEKPVITEIKRPFQVIPDGKKCLLEQGLICMGPATRSGCGTACIKVNMPCRGCFGPAKDIKDQGAKMLSALASIVKFEDEQKADKIINSMVDATGTLYRFGGANAILSPTRSKGEKP</sequence>
<evidence type="ECO:0000313" key="3">
    <source>
        <dbReference type="EMBL" id="OGF09299.1"/>
    </source>
</evidence>
<dbReference type="InterPro" id="IPR037024">
    <property type="entry name" value="NiFe_Hase_small_N_sf"/>
</dbReference>
<dbReference type="AlphaFoldDB" id="A0A1F5R4I2"/>
<dbReference type="Gene3D" id="3.40.50.700">
    <property type="entry name" value="NADH:ubiquinone oxidoreductase-like, 20kDa subunit"/>
    <property type="match status" value="1"/>
</dbReference>
<reference evidence="3 4" key="1">
    <citation type="journal article" date="2016" name="Nat. Commun.">
        <title>Thousands of microbial genomes shed light on interconnected biogeochemical processes in an aquifer system.</title>
        <authorList>
            <person name="Anantharaman K."/>
            <person name="Brown C.T."/>
            <person name="Hug L.A."/>
            <person name="Sharon I."/>
            <person name="Castelle C.J."/>
            <person name="Probst A.J."/>
            <person name="Thomas B.C."/>
            <person name="Singh A."/>
            <person name="Wilkins M.J."/>
            <person name="Karaoz U."/>
            <person name="Brodie E.L."/>
            <person name="Williams K.H."/>
            <person name="Hubbard S.S."/>
            <person name="Banfield J.F."/>
        </authorList>
    </citation>
    <scope>NUCLEOTIDE SEQUENCE [LARGE SCALE GENOMIC DNA]</scope>
</reference>
<gene>
    <name evidence="3" type="ORF">A2024_08400</name>
</gene>
<comment type="caution">
    <text evidence="3">The sequence shown here is derived from an EMBL/GenBank/DDBJ whole genome shotgun (WGS) entry which is preliminary data.</text>
</comment>
<dbReference type="Pfam" id="PF01058">
    <property type="entry name" value="Oxidored_q6"/>
    <property type="match status" value="1"/>
</dbReference>
<protein>
    <submittedName>
        <fullName evidence="3">Oxidoreductase</fullName>
    </submittedName>
</protein>
<evidence type="ECO:0000313" key="4">
    <source>
        <dbReference type="Proteomes" id="UP000177230"/>
    </source>
</evidence>
<feature type="domain" description="NADH:ubiquinone oxidoreductase-like 20kDa subunit" evidence="2">
    <location>
        <begin position="14"/>
        <end position="177"/>
    </location>
</feature>
<dbReference type="PANTHER" id="PTHR42845">
    <property type="entry name" value="COENZYME F420-REDUCING HYDROGENASE, GAMMA SUBUNIT"/>
    <property type="match status" value="1"/>
</dbReference>
<dbReference type="PANTHER" id="PTHR42845:SF2">
    <property type="entry name" value="F420-NON-REDUCING HYDROGENASE VHU SUBUNIT G"/>
    <property type="match status" value="1"/>
</dbReference>
<dbReference type="GO" id="GO:0051536">
    <property type="term" value="F:iron-sulfur cluster binding"/>
    <property type="evidence" value="ECO:0007669"/>
    <property type="project" value="InterPro"/>
</dbReference>
<accession>A0A1F5R4I2</accession>
<dbReference type="GO" id="GO:0016491">
    <property type="term" value="F:oxidoreductase activity"/>
    <property type="evidence" value="ECO:0007669"/>
    <property type="project" value="UniProtKB-KW"/>
</dbReference>
<dbReference type="InterPro" id="IPR051349">
    <property type="entry name" value="Hydrogenase_assoc-protein"/>
</dbReference>
<dbReference type="SUPFAM" id="SSF56770">
    <property type="entry name" value="HydA/Nqo6-like"/>
    <property type="match status" value="1"/>
</dbReference>
<proteinExistence type="predicted"/>
<dbReference type="InterPro" id="IPR006137">
    <property type="entry name" value="NADH_UbQ_OxRdtase-like_20kDa"/>
</dbReference>